<evidence type="ECO:0000313" key="2">
    <source>
        <dbReference type="EMBL" id="GGN03125.1"/>
    </source>
</evidence>
<feature type="transmembrane region" description="Helical" evidence="1">
    <location>
        <begin position="6"/>
        <end position="31"/>
    </location>
</feature>
<keyword evidence="1" id="KW-1133">Transmembrane helix</keyword>
<comment type="caution">
    <text evidence="2">The sequence shown here is derived from an EMBL/GenBank/DDBJ whole genome shotgun (WGS) entry which is preliminary data.</text>
</comment>
<keyword evidence="1" id="KW-0812">Transmembrane</keyword>
<evidence type="ECO:0000256" key="1">
    <source>
        <dbReference type="SAM" id="Phobius"/>
    </source>
</evidence>
<accession>A0ABQ2I968</accession>
<organism evidence="2 3">
    <name type="scientific">Terrabacter tumescens</name>
    <dbReference type="NCBI Taxonomy" id="60443"/>
    <lineage>
        <taxon>Bacteria</taxon>
        <taxon>Bacillati</taxon>
        <taxon>Actinomycetota</taxon>
        <taxon>Actinomycetes</taxon>
        <taxon>Micrococcales</taxon>
        <taxon>Intrasporangiaceae</taxon>
        <taxon>Terrabacter</taxon>
    </lineage>
</organism>
<dbReference type="EMBL" id="BMNZ01000006">
    <property type="protein sequence ID" value="GGN03125.1"/>
    <property type="molecule type" value="Genomic_DNA"/>
</dbReference>
<dbReference type="RefSeq" id="WP_156035384.1">
    <property type="nucleotide sequence ID" value="NZ_BMNZ01000006.1"/>
</dbReference>
<name>A0ABQ2I968_9MICO</name>
<keyword evidence="1" id="KW-0472">Membrane</keyword>
<protein>
    <submittedName>
        <fullName evidence="2">Uncharacterized protein</fullName>
    </submittedName>
</protein>
<dbReference type="Proteomes" id="UP000623461">
    <property type="component" value="Unassembled WGS sequence"/>
</dbReference>
<reference evidence="3" key="1">
    <citation type="journal article" date="2019" name="Int. J. Syst. Evol. Microbiol.">
        <title>The Global Catalogue of Microorganisms (GCM) 10K type strain sequencing project: providing services to taxonomists for standard genome sequencing and annotation.</title>
        <authorList>
            <consortium name="The Broad Institute Genomics Platform"/>
            <consortium name="The Broad Institute Genome Sequencing Center for Infectious Disease"/>
            <person name="Wu L."/>
            <person name="Ma J."/>
        </authorList>
    </citation>
    <scope>NUCLEOTIDE SEQUENCE [LARGE SCALE GENOMIC DNA]</scope>
    <source>
        <strain evidence="3">JCM 1365</strain>
    </source>
</reference>
<proteinExistence type="predicted"/>
<gene>
    <name evidence="2" type="ORF">GCM10009721_32980</name>
</gene>
<evidence type="ECO:0000313" key="3">
    <source>
        <dbReference type="Proteomes" id="UP000623461"/>
    </source>
</evidence>
<keyword evidence="3" id="KW-1185">Reference proteome</keyword>
<sequence>MSGTTMLVIALVGLLVVMFGGLALAVGLGLLTRRRRRLDGGEDRGAQPDSGGTTFK</sequence>